<accession>A0A8K0QZI6</accession>
<sequence>MSARGRLPTVHLVLVATLLISPAACLQPYSTEPMGEGGNRRRRAEASQGGSAFSSPKSANGLRELTMAAPNRPPRSMAARKVNTVWLAAIQAAISHRETSRTVACLVSATSILEAVH</sequence>
<feature type="compositionally biased region" description="Polar residues" evidence="1">
    <location>
        <begin position="48"/>
        <end position="58"/>
    </location>
</feature>
<evidence type="ECO:0000313" key="4">
    <source>
        <dbReference type="Proteomes" id="UP000813461"/>
    </source>
</evidence>
<dbReference type="AlphaFoldDB" id="A0A8K0QZI6"/>
<keyword evidence="2" id="KW-0732">Signal</keyword>
<evidence type="ECO:0008006" key="5">
    <source>
        <dbReference type="Google" id="ProtNLM"/>
    </source>
</evidence>
<feature type="region of interest" description="Disordered" evidence="1">
    <location>
        <begin position="28"/>
        <end position="76"/>
    </location>
</feature>
<gene>
    <name evidence="3" type="ORF">FB567DRAFT_107872</name>
</gene>
<protein>
    <recommendedName>
        <fullName evidence="5">Secreted protein</fullName>
    </recommendedName>
</protein>
<proteinExistence type="predicted"/>
<feature type="chain" id="PRO_5035466523" description="Secreted protein" evidence="2">
    <location>
        <begin position="26"/>
        <end position="117"/>
    </location>
</feature>
<feature type="signal peptide" evidence="2">
    <location>
        <begin position="1"/>
        <end position="25"/>
    </location>
</feature>
<name>A0A8K0QZI6_9PLEO</name>
<dbReference type="Proteomes" id="UP000813461">
    <property type="component" value="Unassembled WGS sequence"/>
</dbReference>
<evidence type="ECO:0000313" key="3">
    <source>
        <dbReference type="EMBL" id="KAH7080644.1"/>
    </source>
</evidence>
<evidence type="ECO:0000256" key="1">
    <source>
        <dbReference type="SAM" id="MobiDB-lite"/>
    </source>
</evidence>
<keyword evidence="4" id="KW-1185">Reference proteome</keyword>
<dbReference type="EMBL" id="JAGMVJ010000015">
    <property type="protein sequence ID" value="KAH7080644.1"/>
    <property type="molecule type" value="Genomic_DNA"/>
</dbReference>
<comment type="caution">
    <text evidence="3">The sequence shown here is derived from an EMBL/GenBank/DDBJ whole genome shotgun (WGS) entry which is preliminary data.</text>
</comment>
<evidence type="ECO:0000256" key="2">
    <source>
        <dbReference type="SAM" id="SignalP"/>
    </source>
</evidence>
<reference evidence="3" key="1">
    <citation type="journal article" date="2021" name="Nat. Commun.">
        <title>Genetic determinants of endophytism in the Arabidopsis root mycobiome.</title>
        <authorList>
            <person name="Mesny F."/>
            <person name="Miyauchi S."/>
            <person name="Thiergart T."/>
            <person name="Pickel B."/>
            <person name="Atanasova L."/>
            <person name="Karlsson M."/>
            <person name="Huettel B."/>
            <person name="Barry K.W."/>
            <person name="Haridas S."/>
            <person name="Chen C."/>
            <person name="Bauer D."/>
            <person name="Andreopoulos W."/>
            <person name="Pangilinan J."/>
            <person name="LaButti K."/>
            <person name="Riley R."/>
            <person name="Lipzen A."/>
            <person name="Clum A."/>
            <person name="Drula E."/>
            <person name="Henrissat B."/>
            <person name="Kohler A."/>
            <person name="Grigoriev I.V."/>
            <person name="Martin F.M."/>
            <person name="Hacquard S."/>
        </authorList>
    </citation>
    <scope>NUCLEOTIDE SEQUENCE</scope>
    <source>
        <strain evidence="3">MPI-SDFR-AT-0120</strain>
    </source>
</reference>
<organism evidence="3 4">
    <name type="scientific">Paraphoma chrysanthemicola</name>
    <dbReference type="NCBI Taxonomy" id="798071"/>
    <lineage>
        <taxon>Eukaryota</taxon>
        <taxon>Fungi</taxon>
        <taxon>Dikarya</taxon>
        <taxon>Ascomycota</taxon>
        <taxon>Pezizomycotina</taxon>
        <taxon>Dothideomycetes</taxon>
        <taxon>Pleosporomycetidae</taxon>
        <taxon>Pleosporales</taxon>
        <taxon>Pleosporineae</taxon>
        <taxon>Phaeosphaeriaceae</taxon>
        <taxon>Paraphoma</taxon>
    </lineage>
</organism>